<dbReference type="AlphaFoldDB" id="A0A0W0GGT3"/>
<protein>
    <recommendedName>
        <fullName evidence="3">HEAT repeat domain-containing protein</fullName>
    </recommendedName>
</protein>
<proteinExistence type="predicted"/>
<dbReference type="SUPFAM" id="SSF48371">
    <property type="entry name" value="ARM repeat"/>
    <property type="match status" value="1"/>
</dbReference>
<accession>A0A0W0GGT3</accession>
<evidence type="ECO:0000313" key="1">
    <source>
        <dbReference type="EMBL" id="KTB47769.1"/>
    </source>
</evidence>
<dbReference type="Proteomes" id="UP000053947">
    <property type="component" value="Unassembled WGS sequence"/>
</dbReference>
<keyword evidence="2" id="KW-1185">Reference proteome</keyword>
<comment type="caution">
    <text evidence="1">The sequence shown here is derived from an EMBL/GenBank/DDBJ whole genome shotgun (WGS) entry which is preliminary data.</text>
</comment>
<dbReference type="InterPro" id="IPR011989">
    <property type="entry name" value="ARM-like"/>
</dbReference>
<sequence>MKPTETEIAALVQQALTDKEALAGLIEGLASKNLETKQRSFLSLQKLADSNPQRLYKDHWDSIAAMLDDPGVDAKYIAIYLLAGMAAADTDDRFDDIFYKYFSLLDDNTLIAPMHVALNAAAVYKAKPELRDDIVKLLVSIDRTHHTPSRKALIAAYAIESLDKVFDDVEDKAAVLEFVRGYVKAPSPKARTMAKAFLKKREKTAA</sequence>
<gene>
    <name evidence="1" type="ORF">DEALK_06140</name>
</gene>
<evidence type="ECO:0008006" key="3">
    <source>
        <dbReference type="Google" id="ProtNLM"/>
    </source>
</evidence>
<dbReference type="STRING" id="1217799.DEALK_06140"/>
<name>A0A0W0GGT3_9CHLR</name>
<dbReference type="OrthoDB" id="158946at2"/>
<dbReference type="Gene3D" id="1.25.10.10">
    <property type="entry name" value="Leucine-rich Repeat Variant"/>
    <property type="match status" value="1"/>
</dbReference>
<evidence type="ECO:0000313" key="2">
    <source>
        <dbReference type="Proteomes" id="UP000053947"/>
    </source>
</evidence>
<reference evidence="1 2" key="1">
    <citation type="submission" date="2015-06" db="EMBL/GenBank/DDBJ databases">
        <title>Genome sequence of the organohalide-respiring Dehalogenimonas alkenigignens type strain (IP3-3T).</title>
        <authorList>
            <person name="Key T.A."/>
            <person name="Richmond D.P."/>
            <person name="Bowman K.S."/>
            <person name="Cho Y.-J."/>
            <person name="Chun J."/>
            <person name="da Costa M.S."/>
            <person name="Rainey F.A."/>
            <person name="Moe W.M."/>
        </authorList>
    </citation>
    <scope>NUCLEOTIDE SEQUENCE [LARGE SCALE GENOMIC DNA]</scope>
    <source>
        <strain evidence="1 2">IP3-3</strain>
    </source>
</reference>
<dbReference type="RefSeq" id="WP_058438553.1">
    <property type="nucleotide sequence ID" value="NZ_KQ758903.1"/>
</dbReference>
<dbReference type="EMBL" id="LFDV01000002">
    <property type="protein sequence ID" value="KTB47769.1"/>
    <property type="molecule type" value="Genomic_DNA"/>
</dbReference>
<dbReference type="InterPro" id="IPR016024">
    <property type="entry name" value="ARM-type_fold"/>
</dbReference>
<organism evidence="1 2">
    <name type="scientific">Dehalogenimonas alkenigignens</name>
    <dbReference type="NCBI Taxonomy" id="1217799"/>
    <lineage>
        <taxon>Bacteria</taxon>
        <taxon>Bacillati</taxon>
        <taxon>Chloroflexota</taxon>
        <taxon>Dehalococcoidia</taxon>
        <taxon>Dehalococcoidales</taxon>
        <taxon>Dehalococcoidaceae</taxon>
        <taxon>Dehalogenimonas</taxon>
    </lineage>
</organism>